<dbReference type="GO" id="GO:0047372">
    <property type="term" value="F:monoacylglycerol lipase activity"/>
    <property type="evidence" value="ECO:0007669"/>
    <property type="project" value="TreeGrafter"/>
</dbReference>
<name>J1Q4S1_9ALTE</name>
<evidence type="ECO:0000313" key="2">
    <source>
        <dbReference type="EMBL" id="EJI86138.1"/>
    </source>
</evidence>
<dbReference type="PRINTS" id="PR00111">
    <property type="entry name" value="ABHYDROLASE"/>
</dbReference>
<dbReference type="GO" id="GO:0016020">
    <property type="term" value="C:membrane"/>
    <property type="evidence" value="ECO:0007669"/>
    <property type="project" value="TreeGrafter"/>
</dbReference>
<dbReference type="AlphaFoldDB" id="J1Q4S1"/>
<dbReference type="EMBL" id="ALAB01000010">
    <property type="protein sequence ID" value="EJI86138.1"/>
    <property type="molecule type" value="Genomic_DNA"/>
</dbReference>
<gene>
    <name evidence="2" type="ORF">AEST_12200</name>
</gene>
<accession>J1Q4S1</accession>
<dbReference type="PANTHER" id="PTHR43798:SF5">
    <property type="entry name" value="MONOACYLGLYCEROL LIPASE ABHD6"/>
    <property type="match status" value="1"/>
</dbReference>
<comment type="caution">
    <text evidence="2">The sequence shown here is derived from an EMBL/GenBank/DDBJ whole genome shotgun (WGS) entry which is preliminary data.</text>
</comment>
<proteinExistence type="predicted"/>
<evidence type="ECO:0000313" key="3">
    <source>
        <dbReference type="Proteomes" id="UP000012043"/>
    </source>
</evidence>
<organism evidence="2 3">
    <name type="scientific">Alishewanella aestuarii B11</name>
    <dbReference type="NCBI Taxonomy" id="1197174"/>
    <lineage>
        <taxon>Bacteria</taxon>
        <taxon>Pseudomonadati</taxon>
        <taxon>Pseudomonadota</taxon>
        <taxon>Gammaproteobacteria</taxon>
        <taxon>Alteromonadales</taxon>
        <taxon>Alteromonadaceae</taxon>
        <taxon>Alishewanella</taxon>
    </lineage>
</organism>
<sequence length="305" mass="34386">MDFSHSTTSSASPCCSRQAQFGLWLYQQNMAAEAYCYGLRRRQADIGELTIDYYWYANPGKPTLVLLHGFSADKSIWLRFARQLRRHYQLLIPDLPGHGETPFAADADHSMPRQAERLALLLATLHLSQVHLIGNSMGGFLATVFASRYPEQVLSLALQDPAGLSSATPSQLEQQVRQGLNPFLQLDFADFTRFYALSMARPPYIPQLMLKGIACRYQRQRALLAAIFADFFDARLTAAELAQIKVPVLLCWGEEDQLIDISAAALWQQQLPQLQLQVFAGIGHLPMLEIPKQSATVYRHFLQRC</sequence>
<dbReference type="PATRIC" id="fig|1197174.4.peg.1190"/>
<protein>
    <submittedName>
        <fullName evidence="2">Lipase</fullName>
    </submittedName>
</protein>
<dbReference type="Pfam" id="PF00561">
    <property type="entry name" value="Abhydrolase_1"/>
    <property type="match status" value="1"/>
</dbReference>
<dbReference type="Gene3D" id="3.40.50.1820">
    <property type="entry name" value="alpha/beta hydrolase"/>
    <property type="match status" value="1"/>
</dbReference>
<dbReference type="InterPro" id="IPR029058">
    <property type="entry name" value="AB_hydrolase_fold"/>
</dbReference>
<dbReference type="SUPFAM" id="SSF53474">
    <property type="entry name" value="alpha/beta-Hydrolases"/>
    <property type="match status" value="1"/>
</dbReference>
<dbReference type="InterPro" id="IPR000073">
    <property type="entry name" value="AB_hydrolase_1"/>
</dbReference>
<evidence type="ECO:0000259" key="1">
    <source>
        <dbReference type="Pfam" id="PF00561"/>
    </source>
</evidence>
<keyword evidence="3" id="KW-1185">Reference proteome</keyword>
<dbReference type="PANTHER" id="PTHR43798">
    <property type="entry name" value="MONOACYLGLYCEROL LIPASE"/>
    <property type="match status" value="1"/>
</dbReference>
<dbReference type="InterPro" id="IPR050266">
    <property type="entry name" value="AB_hydrolase_sf"/>
</dbReference>
<dbReference type="GO" id="GO:0046464">
    <property type="term" value="P:acylglycerol catabolic process"/>
    <property type="evidence" value="ECO:0007669"/>
    <property type="project" value="TreeGrafter"/>
</dbReference>
<feature type="domain" description="AB hydrolase-1" evidence="1">
    <location>
        <begin position="62"/>
        <end position="289"/>
    </location>
</feature>
<dbReference type="Proteomes" id="UP000012043">
    <property type="component" value="Unassembled WGS sequence"/>
</dbReference>
<reference evidence="2 3" key="1">
    <citation type="journal article" date="2012" name="J. Bacteriol.">
        <title>Genome Sequence of Pectin-Degrading Alishewanella aestuarii Strain B11T, Isolated from Tidal Flat Sediment.</title>
        <authorList>
            <person name="Jung J."/>
            <person name="Choi S."/>
            <person name="Chun J."/>
            <person name="Park W."/>
        </authorList>
    </citation>
    <scope>NUCLEOTIDE SEQUENCE [LARGE SCALE GENOMIC DNA]</scope>
    <source>
        <strain evidence="2 3">B11</strain>
    </source>
</reference>